<dbReference type="InterPro" id="IPR005232">
    <property type="entry name" value="LarE"/>
</dbReference>
<evidence type="ECO:0000256" key="2">
    <source>
        <dbReference type="SAM" id="MobiDB-lite"/>
    </source>
</evidence>
<gene>
    <name evidence="3" type="primary">larE</name>
    <name evidence="3" type="ORF">H9841_00460</name>
</gene>
<reference evidence="3" key="1">
    <citation type="journal article" date="2021" name="PeerJ">
        <title>Extensive microbial diversity within the chicken gut microbiome revealed by metagenomics and culture.</title>
        <authorList>
            <person name="Gilroy R."/>
            <person name="Ravi A."/>
            <person name="Getino M."/>
            <person name="Pursley I."/>
            <person name="Horton D.L."/>
            <person name="Alikhan N.F."/>
            <person name="Baker D."/>
            <person name="Gharbi K."/>
            <person name="Hall N."/>
            <person name="Watson M."/>
            <person name="Adriaenssens E.M."/>
            <person name="Foster-Nyarko E."/>
            <person name="Jarju S."/>
            <person name="Secka A."/>
            <person name="Antonio M."/>
            <person name="Oren A."/>
            <person name="Chaudhuri R.R."/>
            <person name="La Ragione R."/>
            <person name="Hildebrand F."/>
            <person name="Pallen M.J."/>
        </authorList>
    </citation>
    <scope>NUCLEOTIDE SEQUENCE</scope>
    <source>
        <strain evidence="3">ChiBcec16_6824</strain>
    </source>
</reference>
<dbReference type="AlphaFoldDB" id="A0A9D2BY34"/>
<feature type="compositionally biased region" description="Gly residues" evidence="2">
    <location>
        <begin position="264"/>
        <end position="277"/>
    </location>
</feature>
<dbReference type="SUPFAM" id="SSF52402">
    <property type="entry name" value="Adenine nucleotide alpha hydrolases-like"/>
    <property type="match status" value="1"/>
</dbReference>
<evidence type="ECO:0000313" key="3">
    <source>
        <dbReference type="EMBL" id="HIY20358.1"/>
    </source>
</evidence>
<dbReference type="NCBIfam" id="TIGR00268">
    <property type="entry name" value="ATP-dependent sacrificial sulfur transferase LarE"/>
    <property type="match status" value="1"/>
</dbReference>
<dbReference type="PIRSF" id="PIRSF006661">
    <property type="entry name" value="PP-lp_UCP006661"/>
    <property type="match status" value="1"/>
</dbReference>
<comment type="caution">
    <text evidence="3">The sequence shown here is derived from an EMBL/GenBank/DDBJ whole genome shotgun (WGS) entry which is preliminary data.</text>
</comment>
<dbReference type="Gene3D" id="3.40.50.620">
    <property type="entry name" value="HUPs"/>
    <property type="match status" value="1"/>
</dbReference>
<protein>
    <submittedName>
        <fullName evidence="3">ATP-dependent sacrificial sulfur transferase LarE</fullName>
    </submittedName>
</protein>
<feature type="region of interest" description="Disordered" evidence="2">
    <location>
        <begin position="256"/>
        <end position="285"/>
    </location>
</feature>
<evidence type="ECO:0000256" key="1">
    <source>
        <dbReference type="PIRSR" id="PIRSR006661-1"/>
    </source>
</evidence>
<dbReference type="PANTHER" id="PTHR43169:SF2">
    <property type="entry name" value="NAD_GMP SYNTHASE DOMAIN-CONTAINING PROTEIN"/>
    <property type="match status" value="1"/>
</dbReference>
<feature type="active site" description="Nucleophile and sulfur donor" evidence="1">
    <location>
        <position position="167"/>
    </location>
</feature>
<keyword evidence="3" id="KW-0808">Transferase</keyword>
<reference evidence="3" key="2">
    <citation type="submission" date="2021-04" db="EMBL/GenBank/DDBJ databases">
        <authorList>
            <person name="Gilroy R."/>
        </authorList>
    </citation>
    <scope>NUCLEOTIDE SEQUENCE</scope>
    <source>
        <strain evidence="3">ChiBcec16_6824</strain>
    </source>
</reference>
<proteinExistence type="predicted"/>
<dbReference type="InterPro" id="IPR052188">
    <property type="entry name" value="Ni-pincer_cofactor_biosynth"/>
</dbReference>
<organism evidence="3 4">
    <name type="scientific">Candidatus Flavonifractor merdigallinarum</name>
    <dbReference type="NCBI Taxonomy" id="2838589"/>
    <lineage>
        <taxon>Bacteria</taxon>
        <taxon>Bacillati</taxon>
        <taxon>Bacillota</taxon>
        <taxon>Clostridia</taxon>
        <taxon>Eubacteriales</taxon>
        <taxon>Oscillospiraceae</taxon>
        <taxon>Flavonifractor</taxon>
    </lineage>
</organism>
<dbReference type="InterPro" id="IPR014729">
    <property type="entry name" value="Rossmann-like_a/b/a_fold"/>
</dbReference>
<dbReference type="EMBL" id="DXDX01000008">
    <property type="protein sequence ID" value="HIY20358.1"/>
    <property type="molecule type" value="Genomic_DNA"/>
</dbReference>
<accession>A0A9D2BY34</accession>
<name>A0A9D2BY34_9FIRM</name>
<dbReference type="Proteomes" id="UP000823868">
    <property type="component" value="Unassembled WGS sequence"/>
</dbReference>
<evidence type="ECO:0000313" key="4">
    <source>
        <dbReference type="Proteomes" id="UP000823868"/>
    </source>
</evidence>
<dbReference type="GO" id="GO:0016783">
    <property type="term" value="F:sulfurtransferase activity"/>
    <property type="evidence" value="ECO:0007669"/>
    <property type="project" value="InterPro"/>
</dbReference>
<dbReference type="PANTHER" id="PTHR43169">
    <property type="entry name" value="EXSB FAMILY PROTEIN"/>
    <property type="match status" value="1"/>
</dbReference>
<sequence>MTLEQFFTRHTAAAVAFSGGVDSAYLLWAARHFGCAVRAYYLKTAFQPAFELADARRLTEELDIPLTVVELDVQTVPEAVANGPERCYYCKKALFTALRRRAAEDGYTLLLDGTNASDSGADRPGMRALAELEVRSPLRECGLTKAEVRRRSKEAGLFTWDKPAYACLATRVPTGQPITMEDLERVERGEAALFRLGFTDFRVRLMGDAARIQVPEGQLARAAALHTDITAALAADFHGVLLDLYPRGEELPYGQSTGTAGFAAPGGTGGSNAGEGTAGVQDPAL</sequence>
<dbReference type="CDD" id="cd01990">
    <property type="entry name" value="LarE-like"/>
    <property type="match status" value="1"/>
</dbReference>